<protein>
    <submittedName>
        <fullName evidence="3">Aminoglycoside N(6')-acetyltransferase type 1</fullName>
        <ecNumber evidence="3">2.3.1.82</ecNumber>
    </submittedName>
</protein>
<dbReference type="PANTHER" id="PTHR31438:SF1">
    <property type="entry name" value="LYSINE N-ACYLTRANSFERASE C17G9.06C-RELATED"/>
    <property type="match status" value="1"/>
</dbReference>
<evidence type="ECO:0000313" key="4">
    <source>
        <dbReference type="Proteomes" id="UP000051184"/>
    </source>
</evidence>
<keyword evidence="3" id="KW-0808">Transferase</keyword>
<dbReference type="SUPFAM" id="SSF55729">
    <property type="entry name" value="Acyl-CoA N-acyltransferases (Nat)"/>
    <property type="match status" value="1"/>
</dbReference>
<dbReference type="AlphaFoldDB" id="A0A0P1JAS4"/>
<evidence type="ECO:0000259" key="2">
    <source>
        <dbReference type="PROSITE" id="PS51186"/>
    </source>
</evidence>
<name>A0A0P1JAS4_9RHOB</name>
<dbReference type="OrthoDB" id="9814648at2"/>
<dbReference type="Proteomes" id="UP000051184">
    <property type="component" value="Unassembled WGS sequence"/>
</dbReference>
<dbReference type="InterPro" id="IPR016181">
    <property type="entry name" value="Acyl_CoA_acyltransferase"/>
</dbReference>
<proteinExistence type="predicted"/>
<dbReference type="PROSITE" id="PS51186">
    <property type="entry name" value="GNAT"/>
    <property type="match status" value="1"/>
</dbReference>
<organism evidence="3 4">
    <name type="scientific">Cognatishimia activa</name>
    <dbReference type="NCBI Taxonomy" id="1715691"/>
    <lineage>
        <taxon>Bacteria</taxon>
        <taxon>Pseudomonadati</taxon>
        <taxon>Pseudomonadota</taxon>
        <taxon>Alphaproteobacteria</taxon>
        <taxon>Rhodobacterales</taxon>
        <taxon>Paracoccaceae</taxon>
        <taxon>Cognatishimia</taxon>
    </lineage>
</organism>
<dbReference type="Pfam" id="PF13523">
    <property type="entry name" value="Acetyltransf_8"/>
    <property type="match status" value="1"/>
</dbReference>
<keyword evidence="4" id="KW-1185">Reference proteome</keyword>
<reference evidence="4" key="1">
    <citation type="submission" date="2015-09" db="EMBL/GenBank/DDBJ databases">
        <authorList>
            <person name="Rodrigo-Torres Lidia"/>
            <person name="Arahal R.David."/>
        </authorList>
    </citation>
    <scope>NUCLEOTIDE SEQUENCE [LARGE SCALE GENOMIC DNA]</scope>
    <source>
        <strain evidence="4">CECT 5114</strain>
    </source>
</reference>
<accession>A0A0P1JAS4</accession>
<dbReference type="RefSeq" id="WP_082625931.1">
    <property type="nucleotide sequence ID" value="NZ_CYTO01000024.1"/>
</dbReference>
<evidence type="ECO:0000256" key="1">
    <source>
        <dbReference type="ARBA" id="ARBA00023251"/>
    </source>
</evidence>
<evidence type="ECO:0000313" key="3">
    <source>
        <dbReference type="EMBL" id="CUK26972.1"/>
    </source>
</evidence>
<feature type="domain" description="N-acetyltransferase" evidence="2">
    <location>
        <begin position="7"/>
        <end position="163"/>
    </location>
</feature>
<sequence>MSKRALYQFHIMQQADTGLFNRWRAQPHVLEWWGEDDEEDEEAIASPLVKRWIVRLNGRPFAYIQDYAVHGWPFDHHFAHLPEGSRGIDQFIGEPDLLGQGHGRAFIAAHVANLFNSGAPVVATDPDPENTRAIAVFERIGFSAYADPFDSDWGRILPMKVTK</sequence>
<dbReference type="STRING" id="1715691.TA5113_03212"/>
<dbReference type="InterPro" id="IPR000182">
    <property type="entry name" value="GNAT_dom"/>
</dbReference>
<dbReference type="Gene3D" id="3.40.630.30">
    <property type="match status" value="1"/>
</dbReference>
<dbReference type="EC" id="2.3.1.82" evidence="3"/>
<gene>
    <name evidence="3" type="primary">aacA4</name>
    <name evidence="3" type="ORF">TA5114_02791</name>
</gene>
<keyword evidence="1" id="KW-0046">Antibiotic resistance</keyword>
<dbReference type="PANTHER" id="PTHR31438">
    <property type="entry name" value="LYSINE N-ACYLTRANSFERASE C17G9.06C-RELATED"/>
    <property type="match status" value="1"/>
</dbReference>
<dbReference type="GO" id="GO:0046677">
    <property type="term" value="P:response to antibiotic"/>
    <property type="evidence" value="ECO:0007669"/>
    <property type="project" value="UniProtKB-KW"/>
</dbReference>
<dbReference type="EMBL" id="CYUE01000021">
    <property type="protein sequence ID" value="CUK26972.1"/>
    <property type="molecule type" value="Genomic_DNA"/>
</dbReference>
<dbReference type="GO" id="GO:0047663">
    <property type="term" value="F:aminoglycoside 6'-N-acetyltransferase activity"/>
    <property type="evidence" value="ECO:0007669"/>
    <property type="project" value="UniProtKB-EC"/>
</dbReference>
<keyword evidence="3" id="KW-0012">Acyltransferase</keyword>